<evidence type="ECO:0000259" key="4">
    <source>
        <dbReference type="PROSITE" id="PS51724"/>
    </source>
</evidence>
<dbReference type="GO" id="GO:0042834">
    <property type="term" value="F:peptidoglycan binding"/>
    <property type="evidence" value="ECO:0007669"/>
    <property type="project" value="InterPro"/>
</dbReference>
<evidence type="ECO:0000313" key="6">
    <source>
        <dbReference type="Proteomes" id="UP000445582"/>
    </source>
</evidence>
<dbReference type="AlphaFoldDB" id="A0A844YG98"/>
<dbReference type="Proteomes" id="UP000445582">
    <property type="component" value="Unassembled WGS sequence"/>
</dbReference>
<reference evidence="5 6" key="1">
    <citation type="submission" date="2019-12" db="EMBL/GenBank/DDBJ databases">
        <title>Genomic-based taxomic classification of the family Erythrobacteraceae.</title>
        <authorList>
            <person name="Xu L."/>
        </authorList>
    </citation>
    <scope>NUCLEOTIDE SEQUENCE [LARGE SCALE GENOMIC DNA]</scope>
    <source>
        <strain evidence="5 6">MCCC 1A09965</strain>
    </source>
</reference>
<keyword evidence="3" id="KW-0732">Signal</keyword>
<feature type="repeat" description="TPR" evidence="1">
    <location>
        <begin position="56"/>
        <end position="89"/>
    </location>
</feature>
<name>A0A844YG98_9SPHN</name>
<dbReference type="SUPFAM" id="SSF48452">
    <property type="entry name" value="TPR-like"/>
    <property type="match status" value="1"/>
</dbReference>
<accession>A0A844YG98</accession>
<feature type="region of interest" description="Disordered" evidence="2">
    <location>
        <begin position="416"/>
        <end position="468"/>
    </location>
</feature>
<protein>
    <submittedName>
        <fullName evidence="5">Tetratricopeptide repeat protein</fullName>
    </submittedName>
</protein>
<dbReference type="RefSeq" id="WP_160672287.1">
    <property type="nucleotide sequence ID" value="NZ_WTYN01000001.1"/>
</dbReference>
<feature type="compositionally biased region" description="Polar residues" evidence="2">
    <location>
        <begin position="270"/>
        <end position="285"/>
    </location>
</feature>
<dbReference type="PROSITE" id="PS50005">
    <property type="entry name" value="TPR"/>
    <property type="match status" value="1"/>
</dbReference>
<dbReference type="OrthoDB" id="7398646at2"/>
<dbReference type="InterPro" id="IPR019734">
    <property type="entry name" value="TPR_rpt"/>
</dbReference>
<evidence type="ECO:0000256" key="3">
    <source>
        <dbReference type="SAM" id="SignalP"/>
    </source>
</evidence>
<evidence type="ECO:0000256" key="1">
    <source>
        <dbReference type="PROSITE-ProRule" id="PRU00339"/>
    </source>
</evidence>
<evidence type="ECO:0000313" key="5">
    <source>
        <dbReference type="EMBL" id="MXO62369.1"/>
    </source>
</evidence>
<keyword evidence="1" id="KW-0802">TPR repeat</keyword>
<dbReference type="InterPro" id="IPR036680">
    <property type="entry name" value="SPOR-like_sf"/>
</dbReference>
<dbReference type="InterPro" id="IPR007730">
    <property type="entry name" value="SPOR-like_dom"/>
</dbReference>
<feature type="compositionally biased region" description="Pro residues" evidence="2">
    <location>
        <begin position="383"/>
        <end position="393"/>
    </location>
</feature>
<feature type="compositionally biased region" description="Low complexity" evidence="2">
    <location>
        <begin position="340"/>
        <end position="359"/>
    </location>
</feature>
<sequence>MRNAFFLSAAALSGAALVMPANAWAQASAVVQPTGSSNVGDLNRALQRLAANPQSVEALLEAGNASLQVGDIDAAIGFFGRADELSPGNPRAKLGMAAGFMRSERPVEALRLFAEAERAGVSSDTLAGDRGLAYDLVGDNAHAQEEYRKLLARGANDDITRRLAISQAIGGDAAGFEKTLLPLLQRRDLGAYRARAFGLAILGKPDQAQQIVDAVMPQAMARQLEPYFKFMPQLTKSQQAAAANLGRFPQAGLIGQDDPRLMRYSRTAGAASTSPGRQADASLTPQGPALDRPATPAARPTAPAAAPQRVASTAAPAPAKRQSRSRRTATPATPAPVDRPATAPTFTPIAAPAPASTPSAQPPMASPASTAQVRPDPSAELPPVGPPLSPPAAGPAAIAEPKPASTLIGRVAVPADRPAAPVPGPAVQTSPSATQLDRVISQQSVAPATPVSQPAIPAANRPQPETAKPSVSIAFSGLDTVAQPQARPGQGAVDITTIKPKREVVAPPPPSEPSRIWVQVATGKDLSALKFDWRRLARQAPDELGKFTPHTVTWGQANRLLAGPYASEAAARAAIKALNEKGISTFSYTSPEGQAIAELK</sequence>
<comment type="caution">
    <text evidence="5">The sequence shown here is derived from an EMBL/GenBank/DDBJ whole genome shotgun (WGS) entry which is preliminary data.</text>
</comment>
<gene>
    <name evidence="5" type="ORF">GRI48_05015</name>
</gene>
<dbReference type="Pfam" id="PF05036">
    <property type="entry name" value="SPOR"/>
    <property type="match status" value="1"/>
</dbReference>
<dbReference type="SUPFAM" id="SSF110997">
    <property type="entry name" value="Sporulation related repeat"/>
    <property type="match status" value="1"/>
</dbReference>
<feature type="region of interest" description="Disordered" evidence="2">
    <location>
        <begin position="267"/>
        <end position="399"/>
    </location>
</feature>
<feature type="signal peptide" evidence="3">
    <location>
        <begin position="1"/>
        <end position="25"/>
    </location>
</feature>
<dbReference type="EMBL" id="WTYN01000001">
    <property type="protein sequence ID" value="MXO62369.1"/>
    <property type="molecule type" value="Genomic_DNA"/>
</dbReference>
<feature type="domain" description="SPOR" evidence="4">
    <location>
        <begin position="510"/>
        <end position="591"/>
    </location>
</feature>
<proteinExistence type="predicted"/>
<feature type="compositionally biased region" description="Polar residues" evidence="2">
    <location>
        <begin position="428"/>
        <end position="452"/>
    </location>
</feature>
<evidence type="ECO:0000256" key="2">
    <source>
        <dbReference type="SAM" id="MobiDB-lite"/>
    </source>
</evidence>
<dbReference type="InterPro" id="IPR011990">
    <property type="entry name" value="TPR-like_helical_dom_sf"/>
</dbReference>
<organism evidence="5 6">
    <name type="scientific">Qipengyuania oceanensis</name>
    <dbReference type="NCBI Taxonomy" id="1463597"/>
    <lineage>
        <taxon>Bacteria</taxon>
        <taxon>Pseudomonadati</taxon>
        <taxon>Pseudomonadota</taxon>
        <taxon>Alphaproteobacteria</taxon>
        <taxon>Sphingomonadales</taxon>
        <taxon>Erythrobacteraceae</taxon>
        <taxon>Qipengyuania</taxon>
    </lineage>
</organism>
<dbReference type="PROSITE" id="PS51724">
    <property type="entry name" value="SPOR"/>
    <property type="match status" value="1"/>
</dbReference>
<keyword evidence="6" id="KW-1185">Reference proteome</keyword>
<dbReference type="Gene3D" id="1.25.40.10">
    <property type="entry name" value="Tetratricopeptide repeat domain"/>
    <property type="match status" value="1"/>
</dbReference>
<feature type="chain" id="PRO_5032315519" evidence="3">
    <location>
        <begin position="26"/>
        <end position="600"/>
    </location>
</feature>
<feature type="compositionally biased region" description="Low complexity" evidence="2">
    <location>
        <begin position="288"/>
        <end position="317"/>
    </location>
</feature>